<dbReference type="KEGG" id="kphy:AOZ06_04650"/>
<keyword evidence="1" id="KW-0456">Lyase</keyword>
<evidence type="ECO:0000313" key="3">
    <source>
        <dbReference type="EMBL" id="ALG06307.1"/>
    </source>
</evidence>
<dbReference type="EMBL" id="CP012752">
    <property type="protein sequence ID" value="ALG06307.1"/>
    <property type="molecule type" value="Genomic_DNA"/>
</dbReference>
<gene>
    <name evidence="3" type="ORF">AOZ06_04650</name>
</gene>
<dbReference type="AlphaFoldDB" id="A0A0N9HP20"/>
<evidence type="ECO:0000313" key="4">
    <source>
        <dbReference type="Proteomes" id="UP000063699"/>
    </source>
</evidence>
<evidence type="ECO:0000256" key="1">
    <source>
        <dbReference type="ARBA" id="ARBA00023239"/>
    </source>
</evidence>
<name>A0A0N9HP20_9PSEU</name>
<keyword evidence="4" id="KW-1185">Reference proteome</keyword>
<evidence type="ECO:0000256" key="2">
    <source>
        <dbReference type="SAM" id="MobiDB-lite"/>
    </source>
</evidence>
<protein>
    <submittedName>
        <fullName evidence="3">Uncharacterized protein</fullName>
    </submittedName>
</protein>
<reference evidence="3 4" key="1">
    <citation type="submission" date="2015-07" db="EMBL/GenBank/DDBJ databases">
        <title>Genome sequencing of Kibdelosporangium phytohabitans.</title>
        <authorList>
            <person name="Qin S."/>
            <person name="Xing K."/>
        </authorList>
    </citation>
    <scope>NUCLEOTIDE SEQUENCE [LARGE SCALE GENOMIC DNA]</scope>
    <source>
        <strain evidence="3 4">KLBMP1111</strain>
    </source>
</reference>
<organism evidence="3 4">
    <name type="scientific">Kibdelosporangium phytohabitans</name>
    <dbReference type="NCBI Taxonomy" id="860235"/>
    <lineage>
        <taxon>Bacteria</taxon>
        <taxon>Bacillati</taxon>
        <taxon>Actinomycetota</taxon>
        <taxon>Actinomycetes</taxon>
        <taxon>Pseudonocardiales</taxon>
        <taxon>Pseudonocardiaceae</taxon>
        <taxon>Kibdelosporangium</taxon>
    </lineage>
</organism>
<accession>A0A0N9HP20</accession>
<feature type="region of interest" description="Disordered" evidence="2">
    <location>
        <begin position="1"/>
        <end position="25"/>
    </location>
</feature>
<dbReference type="InterPro" id="IPR008948">
    <property type="entry name" value="L-Aspartase-like"/>
</dbReference>
<dbReference type="GO" id="GO:0016829">
    <property type="term" value="F:lyase activity"/>
    <property type="evidence" value="ECO:0007669"/>
    <property type="project" value="UniProtKB-KW"/>
</dbReference>
<dbReference type="Proteomes" id="UP000063699">
    <property type="component" value="Chromosome"/>
</dbReference>
<sequence>MRPPTAAVGLSRYSQRVTHHSAEPDGLRESLLTQLEHVQLRLHGEAALVGADETDPGTLDWNASAYISIFADEDEGNHPWHAADGVALARTTRNSDHTELVMFEADGLIVDLQHVDDVFDALDARSQDYADFIPIFGRTHSFGILNLVSDLEETLEPGGNRVVIVDRVRLAPAWRGLGGVGRLLTGRLLRWVCDDPQVVVVHPFPTELDQDALDDPAVFDPAMQRVRQVWASLGFERHTDDIWFMDPRLTTHSDALAAFARRLRL</sequence>
<proteinExistence type="predicted"/>
<dbReference type="SUPFAM" id="SSF48557">
    <property type="entry name" value="L-aspartase-like"/>
    <property type="match status" value="1"/>
</dbReference>